<name>A0A3L0W2E0_ECOLX</name>
<feature type="transmembrane region" description="Helical" evidence="2">
    <location>
        <begin position="519"/>
        <end position="543"/>
    </location>
</feature>
<sequence length="719" mass="77212">MSGNWDQFKPEQGDAAITYLREVFGQIVDLVYQGNTNSGAPVDSTIGAFMTVFGTGAYFLGMLFFTWHVVVGMVRSGEDGRFLGQKGSQVMRPVRSVVGTTLLLPAKNGFSLIQILVLWLALQGAGMGSKSFIAVLNFFKDTQMILQPSLPDARPLVLSIARSELCKEAMNKHFSETGSEARVAFKSRDISHSSNLGHSGSDHTIGYGPSTTVHYREYSWRADGDGFNNEMICGGLQFQTKWEGIESNKGVEQLKNPIYIAHAEGINAIIERVRPPIKSLVIDNQKPPTGFVQSAINDYTSIMTRAAAQAINETNAKATTDFIKYAEDGGFMYAGTWIGHINRMNDAVQQTLNDLPATKSLPLSDQFDEVSLRTYHDYLITLDQATRSPNENIALAYQNNVGTVGGDDGAISKVNEFVSNFFMGMTRLTIGGIAGDNLSHLTQMRAFGDNLLIAAELAAVGLAATAGGSDSLIAKVTVGTGFSIPAAIQALGGLLTTALLSVFVFGLMLAVYIPFVPLISWIMAVLNWLLLVAEAVLASPLFAAAHISPNGEEEIGTAGEGYRMLTALVMKPSLMVISLIVAIILQNSIAGFINAVFMPYAQGVQSGSMVGFVKYLGLIAVYVLMMLSLVHACMALIHWLPDRAMLWMGRSVAGLGGSERVESETKGGMERFGNQAFNAGMKGISAAENKAAEEPGKRSTGPANPPSPAAKTFSNKETM</sequence>
<feature type="transmembrane region" description="Helical" evidence="2">
    <location>
        <begin position="46"/>
        <end position="70"/>
    </location>
</feature>
<feature type="region of interest" description="Disordered" evidence="1">
    <location>
        <begin position="688"/>
        <end position="719"/>
    </location>
</feature>
<evidence type="ECO:0000256" key="2">
    <source>
        <dbReference type="SAM" id="Phobius"/>
    </source>
</evidence>
<feature type="transmembrane region" description="Helical" evidence="2">
    <location>
        <begin position="573"/>
        <end position="595"/>
    </location>
</feature>
<dbReference type="EMBL" id="RNRV01000013">
    <property type="protein sequence ID" value="MHO04687.1"/>
    <property type="molecule type" value="Genomic_DNA"/>
</dbReference>
<organism evidence="3">
    <name type="scientific">Escherichia coli</name>
    <dbReference type="NCBI Taxonomy" id="562"/>
    <lineage>
        <taxon>Bacteria</taxon>
        <taxon>Pseudomonadati</taxon>
        <taxon>Pseudomonadota</taxon>
        <taxon>Gammaproteobacteria</taxon>
        <taxon>Enterobacterales</taxon>
        <taxon>Enterobacteriaceae</taxon>
        <taxon>Escherichia</taxon>
    </lineage>
</organism>
<evidence type="ECO:0000313" key="3">
    <source>
        <dbReference type="EMBL" id="MHO04687.1"/>
    </source>
</evidence>
<keyword evidence="2" id="KW-0472">Membrane</keyword>
<gene>
    <name evidence="3" type="ORF">D9F05_09910</name>
</gene>
<proteinExistence type="predicted"/>
<feature type="transmembrane region" description="Helical" evidence="2">
    <location>
        <begin position="491"/>
        <end position="513"/>
    </location>
</feature>
<dbReference type="NCBIfam" id="TIGR04346">
    <property type="entry name" value="DotA_TraY"/>
    <property type="match status" value="1"/>
</dbReference>
<reference evidence="3" key="1">
    <citation type="submission" date="2018-10" db="EMBL/GenBank/DDBJ databases">
        <authorList>
            <consortium name="NARMS: The National Antimicrobial Resistance Monitoring System"/>
        </authorList>
    </citation>
    <scope>NUCLEOTIDE SEQUENCE [LARGE SCALE GENOMIC DNA]</scope>
    <source>
        <strain evidence="3">CVM N17EC0388</strain>
    </source>
</reference>
<evidence type="ECO:0000256" key="1">
    <source>
        <dbReference type="SAM" id="MobiDB-lite"/>
    </source>
</evidence>
<feature type="transmembrane region" description="Helical" evidence="2">
    <location>
        <begin position="615"/>
        <end position="640"/>
    </location>
</feature>
<accession>A0A3L0W2E0</accession>
<evidence type="ECO:0008006" key="4">
    <source>
        <dbReference type="Google" id="ProtNLM"/>
    </source>
</evidence>
<keyword evidence="2" id="KW-1133">Transmembrane helix</keyword>
<dbReference type="AlphaFoldDB" id="A0A3L0W2E0"/>
<keyword evidence="2" id="KW-0812">Transmembrane</keyword>
<protein>
    <recommendedName>
        <fullName evidence="4">DotA/TraY family protein</fullName>
    </recommendedName>
</protein>
<dbReference type="InterPro" id="IPR027628">
    <property type="entry name" value="DotA_TraY"/>
</dbReference>
<comment type="caution">
    <text evidence="3">The sequence shown here is derived from an EMBL/GenBank/DDBJ whole genome shotgun (WGS) entry which is preliminary data.</text>
</comment>